<dbReference type="InterPro" id="IPR018006">
    <property type="entry name" value="Flag_FliJ_proteobac"/>
</dbReference>
<dbReference type="STRING" id="402385.SAMN05421848_0045"/>
<dbReference type="GO" id="GO:0005886">
    <property type="term" value="C:plasma membrane"/>
    <property type="evidence" value="ECO:0007669"/>
    <property type="project" value="UniProtKB-SubCell"/>
</dbReference>
<accession>A0A1I1F9N0</accession>
<gene>
    <name evidence="11" type="ORF">SAMN05421848_0045</name>
</gene>
<dbReference type="InterPro" id="IPR052570">
    <property type="entry name" value="FliJ"/>
</dbReference>
<evidence type="ECO:0000256" key="7">
    <source>
        <dbReference type="ARBA" id="ARBA00022795"/>
    </source>
</evidence>
<dbReference type="PIRSF" id="PIRSF019404">
    <property type="entry name" value="FliJ"/>
    <property type="match status" value="1"/>
</dbReference>
<keyword evidence="4" id="KW-0813">Transport</keyword>
<dbReference type="InterPro" id="IPR012823">
    <property type="entry name" value="Flagell_FliJ"/>
</dbReference>
<dbReference type="EMBL" id="FOLY01000001">
    <property type="protein sequence ID" value="SFB96057.1"/>
    <property type="molecule type" value="Genomic_DNA"/>
</dbReference>
<dbReference type="InterPro" id="IPR053716">
    <property type="entry name" value="Flag_assembly_chemotaxis_eff"/>
</dbReference>
<keyword evidence="12" id="KW-1185">Reference proteome</keyword>
<dbReference type="Proteomes" id="UP000199046">
    <property type="component" value="Unassembled WGS sequence"/>
</dbReference>
<evidence type="ECO:0000256" key="10">
    <source>
        <dbReference type="ARBA" id="ARBA00023225"/>
    </source>
</evidence>
<keyword evidence="10" id="KW-1006">Bacterial flagellum protein export</keyword>
<keyword evidence="11" id="KW-0282">Flagellum</keyword>
<keyword evidence="11" id="KW-0966">Cell projection</keyword>
<keyword evidence="9" id="KW-0472">Membrane</keyword>
<dbReference type="PANTHER" id="PTHR38786">
    <property type="entry name" value="FLAGELLAR FLIJ PROTEIN"/>
    <property type="match status" value="1"/>
</dbReference>
<dbReference type="PRINTS" id="PR01004">
    <property type="entry name" value="FLGFLIJ"/>
</dbReference>
<keyword evidence="5" id="KW-1003">Cell membrane</keyword>
<dbReference type="AlphaFoldDB" id="A0A1I1F9N0"/>
<evidence type="ECO:0000256" key="6">
    <source>
        <dbReference type="ARBA" id="ARBA00022500"/>
    </source>
</evidence>
<dbReference type="GO" id="GO:0044781">
    <property type="term" value="P:bacterial-type flagellum organization"/>
    <property type="evidence" value="ECO:0007669"/>
    <property type="project" value="UniProtKB-KW"/>
</dbReference>
<dbReference type="GO" id="GO:0009288">
    <property type="term" value="C:bacterial-type flagellum"/>
    <property type="evidence" value="ECO:0007669"/>
    <property type="project" value="InterPro"/>
</dbReference>
<dbReference type="GO" id="GO:0071973">
    <property type="term" value="P:bacterial-type flagellum-dependent cell motility"/>
    <property type="evidence" value="ECO:0007669"/>
    <property type="project" value="InterPro"/>
</dbReference>
<dbReference type="GO" id="GO:0015031">
    <property type="term" value="P:protein transport"/>
    <property type="evidence" value="ECO:0007669"/>
    <property type="project" value="UniProtKB-KW"/>
</dbReference>
<evidence type="ECO:0000256" key="8">
    <source>
        <dbReference type="ARBA" id="ARBA00022927"/>
    </source>
</evidence>
<reference evidence="12" key="1">
    <citation type="submission" date="2016-10" db="EMBL/GenBank/DDBJ databases">
        <authorList>
            <person name="Varghese N."/>
            <person name="Submissions S."/>
        </authorList>
    </citation>
    <scope>NUCLEOTIDE SEQUENCE [LARGE SCALE GENOMIC DNA]</scope>
    <source>
        <strain evidence="12">DSM 23439</strain>
    </source>
</reference>
<evidence type="ECO:0000256" key="2">
    <source>
        <dbReference type="ARBA" id="ARBA00010004"/>
    </source>
</evidence>
<keyword evidence="7" id="KW-1005">Bacterial flagellum biogenesis</keyword>
<evidence type="ECO:0000313" key="11">
    <source>
        <dbReference type="EMBL" id="SFB96057.1"/>
    </source>
</evidence>
<comment type="subcellular location">
    <subcellularLocation>
        <location evidence="1">Cell membrane</location>
        <topology evidence="1">Peripheral membrane protein</topology>
        <orientation evidence="1">Cytoplasmic side</orientation>
    </subcellularLocation>
</comment>
<evidence type="ECO:0000256" key="9">
    <source>
        <dbReference type="ARBA" id="ARBA00023136"/>
    </source>
</evidence>
<protein>
    <recommendedName>
        <fullName evidence="3">Flagellar FliJ protein</fullName>
    </recommendedName>
</protein>
<dbReference type="GO" id="GO:0006935">
    <property type="term" value="P:chemotaxis"/>
    <property type="evidence" value="ECO:0007669"/>
    <property type="project" value="UniProtKB-KW"/>
</dbReference>
<evidence type="ECO:0000256" key="4">
    <source>
        <dbReference type="ARBA" id="ARBA00022448"/>
    </source>
</evidence>
<evidence type="ECO:0000256" key="3">
    <source>
        <dbReference type="ARBA" id="ARBA00020392"/>
    </source>
</evidence>
<proteinExistence type="inferred from homology"/>
<keyword evidence="11" id="KW-0969">Cilium</keyword>
<evidence type="ECO:0000313" key="12">
    <source>
        <dbReference type="Proteomes" id="UP000199046"/>
    </source>
</evidence>
<keyword evidence="8" id="KW-0653">Protein transport</keyword>
<dbReference type="GO" id="GO:0003774">
    <property type="term" value="F:cytoskeletal motor activity"/>
    <property type="evidence" value="ECO:0007669"/>
    <property type="project" value="InterPro"/>
</dbReference>
<dbReference type="Gene3D" id="1.10.287.1700">
    <property type="match status" value="1"/>
</dbReference>
<evidence type="ECO:0000256" key="5">
    <source>
        <dbReference type="ARBA" id="ARBA00022475"/>
    </source>
</evidence>
<comment type="similarity">
    <text evidence="2">Belongs to the FliJ family.</text>
</comment>
<dbReference type="Pfam" id="PF02050">
    <property type="entry name" value="FliJ"/>
    <property type="match status" value="1"/>
</dbReference>
<evidence type="ECO:0000256" key="1">
    <source>
        <dbReference type="ARBA" id="ARBA00004413"/>
    </source>
</evidence>
<name>A0A1I1F9N0_9GAMM</name>
<organism evidence="11 12">
    <name type="scientific">Kushneria avicenniae</name>
    <dbReference type="NCBI Taxonomy" id="402385"/>
    <lineage>
        <taxon>Bacteria</taxon>
        <taxon>Pseudomonadati</taxon>
        <taxon>Pseudomonadota</taxon>
        <taxon>Gammaproteobacteria</taxon>
        <taxon>Oceanospirillales</taxon>
        <taxon>Halomonadaceae</taxon>
        <taxon>Kushneria</taxon>
    </lineage>
</organism>
<dbReference type="RefSeq" id="WP_090129650.1">
    <property type="nucleotide sequence ID" value="NZ_FOLY01000001.1"/>
</dbReference>
<keyword evidence="6" id="KW-0145">Chemotaxis</keyword>
<sequence>MSNHSSLEMLIELAEGDRDAAAKLLGQLRSAHQQSHTQLEMLTDYRNDYLRRFEQAMQHGLTMASIQNYQRFLSSLDRAIDHQRQQVDQHQGRIARGMTNWQQQQKRVNSYDVLINRRRQEAEHRMNKLEQRQSDEYASRAVSALGGF</sequence>
<dbReference type="PANTHER" id="PTHR38786:SF1">
    <property type="entry name" value="FLAGELLAR FLIJ PROTEIN"/>
    <property type="match status" value="1"/>
</dbReference>
<dbReference type="NCBIfam" id="TIGR02473">
    <property type="entry name" value="flagell_FliJ"/>
    <property type="match status" value="1"/>
</dbReference>
<dbReference type="OrthoDB" id="6465096at2"/>